<comment type="caution">
    <text evidence="4">The sequence shown here is derived from an EMBL/GenBank/DDBJ whole genome shotgun (WGS) entry which is preliminary data.</text>
</comment>
<proteinExistence type="predicted"/>
<dbReference type="Gene3D" id="3.40.50.1820">
    <property type="entry name" value="alpha/beta hydrolase"/>
    <property type="match status" value="1"/>
</dbReference>
<evidence type="ECO:0000259" key="3">
    <source>
        <dbReference type="Pfam" id="PF02129"/>
    </source>
</evidence>
<keyword evidence="2" id="KW-0732">Signal</keyword>
<dbReference type="Proteomes" id="UP000216984">
    <property type="component" value="Unassembled WGS sequence"/>
</dbReference>
<dbReference type="EMBL" id="NEFY01000004">
    <property type="protein sequence ID" value="OZC36680.1"/>
    <property type="molecule type" value="Genomic_DNA"/>
</dbReference>
<evidence type="ECO:0000313" key="4">
    <source>
        <dbReference type="EMBL" id="OZC36680.1"/>
    </source>
</evidence>
<feature type="region of interest" description="Disordered" evidence="1">
    <location>
        <begin position="25"/>
        <end position="66"/>
    </location>
</feature>
<sequence>MINRNTLRGALVPLVALTLVACGGDSGSEPVTETSVQASANPKPGSAQPGNNSGAGNGSGDTAPEVELGPVVPAVAYATDTRTENRDPFPNIQPIISDAPPSCAPEGRPLASGPSCDDVKAASYYRDSPTTWLDAQVFIPEHREGEKLPVILHSHGWGGSKLTGLPEQPYCEEHLKPYNCPVNEGGGLLSMFGQLDDVLADLHNSGYIVVSFSQRGFGDSEGQVMVMNPYHETRDAQAVIDWIAQRASDGRLPVAVDDTGDFPLGLFGGSYGGGFQLTLAALDERVDTIVPVGTWHALEQAIMPNGAVKGGWGNLLCLLSTGKSRSPLLDEACTGMFFPFIRTRDAVDPTGEILKFMSQNGLHYLKSLEVAQQPFREGDAPFRLRPIDTLLIQGNRDVLFPLQEAINNYHYLKIAGGDVRLLSNQSGHMNPLANQVDGTTSCGGVDMFKAIRIWFDVKLRGADESLLEQIPGVCITLDNEKALIADEVPGLNFEADQAMGLDQTWRSFHMDIGALRGAQECQTIYDVPAGERKVLAGIPRLRDFRVNGDLVGGLGVAYMGVCVVRDGQTLLVDDMLTGFIPGDYPNHELVAVGEALRPGDKVGVMAFKSQENMNFMSTATVGQVTELLLNGFSPGSGLPGSTVQGLLDPLQGLLSSVIVNAYTVSGEIQLPVLESELLSQRTADPYYGTPENFNQQPW</sequence>
<feature type="domain" description="Xaa-Pro dipeptidyl-peptidase-like" evidence="3">
    <location>
        <begin position="133"/>
        <end position="430"/>
    </location>
</feature>
<evidence type="ECO:0000313" key="5">
    <source>
        <dbReference type="Proteomes" id="UP000216984"/>
    </source>
</evidence>
<keyword evidence="5" id="KW-1185">Reference proteome</keyword>
<dbReference type="InterPro" id="IPR050261">
    <property type="entry name" value="FrsA_esterase"/>
</dbReference>
<feature type="compositionally biased region" description="Polar residues" evidence="1">
    <location>
        <begin position="29"/>
        <end position="40"/>
    </location>
</feature>
<name>A0A7Z1DXJ5_9GAMM</name>
<dbReference type="GO" id="GO:0016787">
    <property type="term" value="F:hydrolase activity"/>
    <property type="evidence" value="ECO:0007669"/>
    <property type="project" value="InterPro"/>
</dbReference>
<accession>A0A7Z1DXJ5</accession>
<feature type="region of interest" description="Disordered" evidence="1">
    <location>
        <begin position="80"/>
        <end position="116"/>
    </location>
</feature>
<feature type="chain" id="PRO_5030905162" evidence="2">
    <location>
        <begin position="22"/>
        <end position="698"/>
    </location>
</feature>
<organism evidence="4 5">
    <name type="scientific">Marinobacter vinifirmus</name>
    <dbReference type="NCBI Taxonomy" id="355591"/>
    <lineage>
        <taxon>Bacteria</taxon>
        <taxon>Pseudomonadati</taxon>
        <taxon>Pseudomonadota</taxon>
        <taxon>Gammaproteobacteria</taxon>
        <taxon>Pseudomonadales</taxon>
        <taxon>Marinobacteraceae</taxon>
        <taxon>Marinobacter</taxon>
    </lineage>
</organism>
<dbReference type="GO" id="GO:0005524">
    <property type="term" value="F:ATP binding"/>
    <property type="evidence" value="ECO:0007669"/>
    <property type="project" value="UniProtKB-KW"/>
</dbReference>
<keyword evidence="4" id="KW-0067">ATP-binding</keyword>
<dbReference type="SUPFAM" id="SSF53474">
    <property type="entry name" value="alpha/beta-Hydrolases"/>
    <property type="match status" value="1"/>
</dbReference>
<keyword evidence="4" id="KW-0547">Nucleotide-binding</keyword>
<dbReference type="InterPro" id="IPR000383">
    <property type="entry name" value="Xaa-Pro-like_dom"/>
</dbReference>
<reference evidence="4 5" key="1">
    <citation type="submission" date="2017-06" db="EMBL/GenBank/DDBJ databases">
        <title>Draft genome sequence of the halophilic bacterium Marinobacter vinifirmus FB1.</title>
        <authorList>
            <person name="Stepanov V.G."/>
            <person name="Roberts D.J."/>
            <person name="Fox G.E."/>
        </authorList>
    </citation>
    <scope>NUCLEOTIDE SEQUENCE [LARGE SCALE GENOMIC DNA]</scope>
    <source>
        <strain evidence="4 5">FB1</strain>
    </source>
</reference>
<dbReference type="PANTHER" id="PTHR22946">
    <property type="entry name" value="DIENELACTONE HYDROLASE DOMAIN-CONTAINING PROTEIN-RELATED"/>
    <property type="match status" value="1"/>
</dbReference>
<evidence type="ECO:0000256" key="2">
    <source>
        <dbReference type="SAM" id="SignalP"/>
    </source>
</evidence>
<protein>
    <submittedName>
        <fullName evidence="4">ABC transporter ATP-binding protein</fullName>
    </submittedName>
</protein>
<gene>
    <name evidence="4" type="ORF">B9Q17_16835</name>
</gene>
<feature type="signal peptide" evidence="2">
    <location>
        <begin position="1"/>
        <end position="21"/>
    </location>
</feature>
<evidence type="ECO:0000256" key="1">
    <source>
        <dbReference type="SAM" id="MobiDB-lite"/>
    </source>
</evidence>
<dbReference type="InterPro" id="IPR029058">
    <property type="entry name" value="AB_hydrolase_fold"/>
</dbReference>
<dbReference type="PROSITE" id="PS51257">
    <property type="entry name" value="PROKAR_LIPOPROTEIN"/>
    <property type="match status" value="1"/>
</dbReference>
<dbReference type="Pfam" id="PF02129">
    <property type="entry name" value="Peptidase_S15"/>
    <property type="match status" value="1"/>
</dbReference>
<dbReference type="AlphaFoldDB" id="A0A7Z1DXJ5"/>